<keyword evidence="9" id="KW-1185">Reference proteome</keyword>
<evidence type="ECO:0000259" key="7">
    <source>
        <dbReference type="Pfam" id="PF01171"/>
    </source>
</evidence>
<comment type="function">
    <text evidence="6">Ligates lysine onto the cytidine present at position 34 of the AUA codon-specific tRNA(Ile) that contains the anticodon CAU, in an ATP-dependent manner. Cytidine is converted to lysidine, thus changing the amino acid specificity of the tRNA from methionine to isoleucine.</text>
</comment>
<organism evidence="8 9">
    <name type="scientific">Rhizobium wuzhouense</name>
    <dbReference type="NCBI Taxonomy" id="1986026"/>
    <lineage>
        <taxon>Bacteria</taxon>
        <taxon>Pseudomonadati</taxon>
        <taxon>Pseudomonadota</taxon>
        <taxon>Alphaproteobacteria</taxon>
        <taxon>Hyphomicrobiales</taxon>
        <taxon>Rhizobiaceae</taxon>
        <taxon>Rhizobium/Agrobacterium group</taxon>
        <taxon>Rhizobium</taxon>
    </lineage>
</organism>
<evidence type="ECO:0000256" key="3">
    <source>
        <dbReference type="ARBA" id="ARBA00022741"/>
    </source>
</evidence>
<sequence>MRDAARSLQALPESLPRRRLEGCERAEAPALLTSEKARPSVLPEPRLPDAAAHAFLSSLKKPTRLLVAISGGSDSTGLLLALKQALETANHPLPHSLCAVTVDHCLRADSTKEARAVKALCERLSIPHRILDWTGEKPLSGLSAAARNARYGLLAQAADTLAADAVVTGHTLDDQVETIAMRAERSTEAALGLSGMACATLYERRLWVLRPFLQTTREAIRTFLTDAGETWIDDPSNDDTRSERVRVRNLRLEPDLAAITRTGQARRELSAQAAGWIARHARPVGMQAIQISLADTPAPTEAVRHALSTLVAILGGRPHRPAKTALDRLTTHLARNGDFALTLSGCLIVRRKTSLFLTRERRGLLPLPLPAGERRIWDGRYEIANHAGTDLIVAPGPSMVIAADLPHRMRTAIMANTPHIQTSEGKNDISGDDFTITPRLSLFDPFLPDFELALADEIARLLDREPAIACPV</sequence>
<evidence type="ECO:0000313" key="9">
    <source>
        <dbReference type="Proteomes" id="UP000247536"/>
    </source>
</evidence>
<feature type="domain" description="tRNA(Ile)-lysidine/2-thiocytidine synthase N-terminal" evidence="7">
    <location>
        <begin position="65"/>
        <end position="249"/>
    </location>
</feature>
<proteinExistence type="inferred from homology"/>
<dbReference type="NCBIfam" id="TIGR02432">
    <property type="entry name" value="lysidine_TilS_N"/>
    <property type="match status" value="1"/>
</dbReference>
<reference evidence="8 9" key="1">
    <citation type="submission" date="2018-06" db="EMBL/GenBank/DDBJ databases">
        <title>Rhizobium wuzhouense sp. nov., isolated from roots of Oryza officinalis.</title>
        <authorList>
            <person name="Yuan T."/>
        </authorList>
    </citation>
    <scope>NUCLEOTIDE SEQUENCE [LARGE SCALE GENOMIC DNA]</scope>
    <source>
        <strain evidence="8 9">W44</strain>
    </source>
</reference>
<feature type="binding site" evidence="6">
    <location>
        <begin position="70"/>
        <end position="75"/>
    </location>
    <ligand>
        <name>ATP</name>
        <dbReference type="ChEBI" id="CHEBI:30616"/>
    </ligand>
</feature>
<evidence type="ECO:0000256" key="1">
    <source>
        <dbReference type="ARBA" id="ARBA00022598"/>
    </source>
</evidence>
<evidence type="ECO:0000256" key="5">
    <source>
        <dbReference type="ARBA" id="ARBA00048539"/>
    </source>
</evidence>
<dbReference type="PANTHER" id="PTHR43033:SF1">
    <property type="entry name" value="TRNA(ILE)-LYSIDINE SYNTHASE-RELATED"/>
    <property type="match status" value="1"/>
</dbReference>
<dbReference type="Proteomes" id="UP000247536">
    <property type="component" value="Unassembled WGS sequence"/>
</dbReference>
<comment type="catalytic activity">
    <reaction evidence="5 6">
        <text>cytidine(34) in tRNA(Ile2) + L-lysine + ATP = lysidine(34) in tRNA(Ile2) + AMP + diphosphate + H(+)</text>
        <dbReference type="Rhea" id="RHEA:43744"/>
        <dbReference type="Rhea" id="RHEA-COMP:10625"/>
        <dbReference type="Rhea" id="RHEA-COMP:10670"/>
        <dbReference type="ChEBI" id="CHEBI:15378"/>
        <dbReference type="ChEBI" id="CHEBI:30616"/>
        <dbReference type="ChEBI" id="CHEBI:32551"/>
        <dbReference type="ChEBI" id="CHEBI:33019"/>
        <dbReference type="ChEBI" id="CHEBI:82748"/>
        <dbReference type="ChEBI" id="CHEBI:83665"/>
        <dbReference type="ChEBI" id="CHEBI:456215"/>
        <dbReference type="EC" id="6.3.4.19"/>
    </reaction>
</comment>
<dbReference type="SUPFAM" id="SSF52402">
    <property type="entry name" value="Adenine nucleotide alpha hydrolases-like"/>
    <property type="match status" value="1"/>
</dbReference>
<comment type="subcellular location">
    <subcellularLocation>
        <location evidence="6">Cytoplasm</location>
    </subcellularLocation>
</comment>
<dbReference type="PANTHER" id="PTHR43033">
    <property type="entry name" value="TRNA(ILE)-LYSIDINE SYNTHASE-RELATED"/>
    <property type="match status" value="1"/>
</dbReference>
<dbReference type="HAMAP" id="MF_01161">
    <property type="entry name" value="tRNA_Ile_lys_synt"/>
    <property type="match status" value="1"/>
</dbReference>
<dbReference type="CDD" id="cd01992">
    <property type="entry name" value="TilS_N"/>
    <property type="match status" value="1"/>
</dbReference>
<comment type="domain">
    <text evidence="6">The N-terminal region contains the highly conserved SGGXDS motif, predicted to be a P-loop motif involved in ATP binding.</text>
</comment>
<keyword evidence="2 6" id="KW-0819">tRNA processing</keyword>
<comment type="caution">
    <text evidence="8">The sequence shown here is derived from an EMBL/GenBank/DDBJ whole genome shotgun (WGS) entry which is preliminary data.</text>
</comment>
<dbReference type="EMBL" id="QJRY01000004">
    <property type="protein sequence ID" value="PYB73137.1"/>
    <property type="molecule type" value="Genomic_DNA"/>
</dbReference>
<dbReference type="InterPro" id="IPR011063">
    <property type="entry name" value="TilS/TtcA_N"/>
</dbReference>
<accession>A0ABX5NSS6</accession>
<keyword evidence="4 6" id="KW-0067">ATP-binding</keyword>
<dbReference type="EC" id="6.3.4.19" evidence="6"/>
<dbReference type="Gene3D" id="3.40.50.620">
    <property type="entry name" value="HUPs"/>
    <property type="match status" value="1"/>
</dbReference>
<protein>
    <recommendedName>
        <fullName evidence="6">tRNA(Ile)-lysidine synthase</fullName>
        <ecNumber evidence="6">6.3.4.19</ecNumber>
    </recommendedName>
    <alternativeName>
        <fullName evidence="6">tRNA(Ile)-2-lysyl-cytidine synthase</fullName>
    </alternativeName>
    <alternativeName>
        <fullName evidence="6">tRNA(Ile)-lysidine synthetase</fullName>
    </alternativeName>
</protein>
<dbReference type="InterPro" id="IPR012795">
    <property type="entry name" value="tRNA_Ile_lys_synt_N"/>
</dbReference>
<keyword evidence="1 6" id="KW-0436">Ligase</keyword>
<evidence type="ECO:0000256" key="2">
    <source>
        <dbReference type="ARBA" id="ARBA00022694"/>
    </source>
</evidence>
<dbReference type="InterPro" id="IPR012094">
    <property type="entry name" value="tRNA_Ile_lys_synt"/>
</dbReference>
<dbReference type="InterPro" id="IPR014729">
    <property type="entry name" value="Rossmann-like_a/b/a_fold"/>
</dbReference>
<name>A0ABX5NSS6_9HYPH</name>
<comment type="similarity">
    <text evidence="6">Belongs to the tRNA(Ile)-lysidine synthase family.</text>
</comment>
<evidence type="ECO:0000256" key="4">
    <source>
        <dbReference type="ARBA" id="ARBA00022840"/>
    </source>
</evidence>
<dbReference type="Pfam" id="PF01171">
    <property type="entry name" value="ATP_bind_3"/>
    <property type="match status" value="1"/>
</dbReference>
<evidence type="ECO:0000313" key="8">
    <source>
        <dbReference type="EMBL" id="PYB73137.1"/>
    </source>
</evidence>
<evidence type="ECO:0000256" key="6">
    <source>
        <dbReference type="HAMAP-Rule" id="MF_01161"/>
    </source>
</evidence>
<keyword evidence="6" id="KW-0963">Cytoplasm</keyword>
<gene>
    <name evidence="6 8" type="primary">tilS</name>
    <name evidence="8" type="ORF">DMY87_12490</name>
</gene>
<keyword evidence="3 6" id="KW-0547">Nucleotide-binding</keyword>